<feature type="region of interest" description="Disordered" evidence="3">
    <location>
        <begin position="130"/>
        <end position="149"/>
    </location>
</feature>
<name>A0A0F9WJC5_9ZZZZ</name>
<dbReference type="SUPFAM" id="SSF81296">
    <property type="entry name" value="E set domains"/>
    <property type="match status" value="1"/>
</dbReference>
<dbReference type="Gene3D" id="2.60.40.1220">
    <property type="match status" value="1"/>
</dbReference>
<dbReference type="InterPro" id="IPR014756">
    <property type="entry name" value="Ig_E-set"/>
</dbReference>
<gene>
    <name evidence="5" type="ORF">LCGC14_0006690</name>
</gene>
<feature type="compositionally biased region" description="Basic and acidic residues" evidence="3">
    <location>
        <begin position="139"/>
        <end position="149"/>
    </location>
</feature>
<keyword evidence="1" id="KW-0732">Signal</keyword>
<accession>A0A0F9WJC5</accession>
<dbReference type="InterPro" id="IPR014755">
    <property type="entry name" value="Cu-Rt/internalin_Ig-like"/>
</dbReference>
<evidence type="ECO:0000256" key="2">
    <source>
        <dbReference type="ARBA" id="ARBA00023008"/>
    </source>
</evidence>
<dbReference type="GO" id="GO:0005507">
    <property type="term" value="F:copper ion binding"/>
    <property type="evidence" value="ECO:0007669"/>
    <property type="project" value="InterPro"/>
</dbReference>
<dbReference type="AlphaFoldDB" id="A0A0F9WJC5"/>
<comment type="caution">
    <text evidence="5">The sequence shown here is derived from an EMBL/GenBank/DDBJ whole genome shotgun (WGS) entry which is preliminary data.</text>
</comment>
<evidence type="ECO:0000256" key="3">
    <source>
        <dbReference type="SAM" id="MobiDB-lite"/>
    </source>
</evidence>
<proteinExistence type="predicted"/>
<feature type="domain" description="CopC" evidence="4">
    <location>
        <begin position="25"/>
        <end position="117"/>
    </location>
</feature>
<reference evidence="5" key="1">
    <citation type="journal article" date="2015" name="Nature">
        <title>Complex archaea that bridge the gap between prokaryotes and eukaryotes.</title>
        <authorList>
            <person name="Spang A."/>
            <person name="Saw J.H."/>
            <person name="Jorgensen S.L."/>
            <person name="Zaremba-Niedzwiedzka K."/>
            <person name="Martijn J."/>
            <person name="Lind A.E."/>
            <person name="van Eijk R."/>
            <person name="Schleper C."/>
            <person name="Guy L."/>
            <person name="Ettema T.J."/>
        </authorList>
    </citation>
    <scope>NUCLEOTIDE SEQUENCE</scope>
</reference>
<dbReference type="GO" id="GO:0042597">
    <property type="term" value="C:periplasmic space"/>
    <property type="evidence" value="ECO:0007669"/>
    <property type="project" value="InterPro"/>
</dbReference>
<evidence type="ECO:0000313" key="5">
    <source>
        <dbReference type="EMBL" id="KKO12653.1"/>
    </source>
</evidence>
<protein>
    <recommendedName>
        <fullName evidence="4">CopC domain-containing protein</fullName>
    </recommendedName>
</protein>
<sequence length="149" mass="16234">MRKVNRLTILLSSLILFQTGVLQAHTELSTIVPADGAVINQPLSALELSFTADVRLLRLALMHAGQHSVGIGFKPTADTKRQFVVPLTKLQEGQYEVEWTIMGADGHTMDGSSDFTLTSDAMSAHGNHMQNMQSEDTSDMGHSEHGHAH</sequence>
<dbReference type="Pfam" id="PF04234">
    <property type="entry name" value="CopC"/>
    <property type="match status" value="1"/>
</dbReference>
<evidence type="ECO:0000259" key="4">
    <source>
        <dbReference type="Pfam" id="PF04234"/>
    </source>
</evidence>
<dbReference type="GO" id="GO:0046688">
    <property type="term" value="P:response to copper ion"/>
    <property type="evidence" value="ECO:0007669"/>
    <property type="project" value="InterPro"/>
</dbReference>
<keyword evidence="2" id="KW-0186">Copper</keyword>
<organism evidence="5">
    <name type="scientific">marine sediment metagenome</name>
    <dbReference type="NCBI Taxonomy" id="412755"/>
    <lineage>
        <taxon>unclassified sequences</taxon>
        <taxon>metagenomes</taxon>
        <taxon>ecological metagenomes</taxon>
    </lineage>
</organism>
<dbReference type="InterPro" id="IPR007348">
    <property type="entry name" value="CopC_dom"/>
</dbReference>
<evidence type="ECO:0000256" key="1">
    <source>
        <dbReference type="ARBA" id="ARBA00022729"/>
    </source>
</evidence>
<dbReference type="EMBL" id="LAZR01000001">
    <property type="protein sequence ID" value="KKO12653.1"/>
    <property type="molecule type" value="Genomic_DNA"/>
</dbReference>